<evidence type="ECO:0000256" key="11">
    <source>
        <dbReference type="ARBA" id="ARBA00025953"/>
    </source>
</evidence>
<dbReference type="GO" id="GO:0033644">
    <property type="term" value="C:host cell membrane"/>
    <property type="evidence" value="ECO:0007669"/>
    <property type="project" value="UniProtKB-SubCell"/>
</dbReference>
<evidence type="ECO:0000256" key="5">
    <source>
        <dbReference type="ARBA" id="ARBA00022448"/>
    </source>
</evidence>
<comment type="subunit">
    <text evidence="11">Interacts with the capsid protein (CP). Part of a MP-CP-viral DNA complex.</text>
</comment>
<keyword evidence="5" id="KW-0813">Transport</keyword>
<protein>
    <recommendedName>
        <fullName evidence="4">Movement protein</fullName>
    </recommendedName>
</protein>
<comment type="subcellular location">
    <subcellularLocation>
        <location evidence="2">Host membrane</location>
        <topology evidence="2">Single-pass membrane protein</topology>
    </subcellularLocation>
</comment>
<keyword evidence="6 13" id="KW-0812">Transmembrane</keyword>
<feature type="transmembrane region" description="Helical" evidence="13">
    <location>
        <begin position="32"/>
        <end position="51"/>
    </location>
</feature>
<sequence length="102" mass="11118">MDPQNSFLLQPRVPTATPSQTGGVPWSRVGEVAILSFVALICFYLLYLWVLRDLILVLKARQGRSTEELVFGEQGVERIEPIPNRSASAGPVNPGPFVPGQG</sequence>
<evidence type="ECO:0000256" key="2">
    <source>
        <dbReference type="ARBA" id="ARBA00004379"/>
    </source>
</evidence>
<dbReference type="InterPro" id="IPR002621">
    <property type="entry name" value="Gemini_mov"/>
</dbReference>
<evidence type="ECO:0000256" key="13">
    <source>
        <dbReference type="SAM" id="Phobius"/>
    </source>
</evidence>
<evidence type="ECO:0000256" key="4">
    <source>
        <dbReference type="ARBA" id="ARBA00014660"/>
    </source>
</evidence>
<evidence type="ECO:0000256" key="10">
    <source>
        <dbReference type="ARBA" id="ARBA00023136"/>
    </source>
</evidence>
<keyword evidence="8 13" id="KW-1133">Transmembrane helix</keyword>
<reference evidence="14" key="1">
    <citation type="journal article" date="2014" name="Arch. Virol.">
        <title>A high degree of African streak virus diversity within Nigerian maize fields includes a new mastrevirus from Axonopus compressus.</title>
        <authorList>
            <person name="Oluwafemi S."/>
            <person name="Kraberger S."/>
            <person name="Shepherd D.N."/>
            <person name="Martin D.P."/>
            <person name="Varsani A."/>
        </authorList>
    </citation>
    <scope>NUCLEOTIDE SEQUENCE</scope>
    <source>
        <strain evidence="14">MSV_F_NG_ng17_Sam_2011</strain>
    </source>
</reference>
<dbReference type="GO" id="GO:0046740">
    <property type="term" value="P:transport of virus in host, cell to cell"/>
    <property type="evidence" value="ECO:0007669"/>
    <property type="project" value="UniProtKB-KW"/>
</dbReference>
<evidence type="ECO:0000256" key="6">
    <source>
        <dbReference type="ARBA" id="ARBA00022692"/>
    </source>
</evidence>
<feature type="region of interest" description="Disordered" evidence="12">
    <location>
        <begin position="1"/>
        <end position="23"/>
    </location>
</feature>
<dbReference type="EMBL" id="KJ437656">
    <property type="protein sequence ID" value="AHM88334.1"/>
    <property type="molecule type" value="Genomic_DNA"/>
</dbReference>
<accession>X2EXU9</accession>
<evidence type="ECO:0000256" key="8">
    <source>
        <dbReference type="ARBA" id="ARBA00022989"/>
    </source>
</evidence>
<proteinExistence type="inferred from homology"/>
<evidence type="ECO:0000256" key="12">
    <source>
        <dbReference type="SAM" id="MobiDB-lite"/>
    </source>
</evidence>
<comment type="similarity">
    <text evidence="3">Belongs to the mastrevirus movement protein family.</text>
</comment>
<dbReference type="Pfam" id="PF01708">
    <property type="entry name" value="Gemini_mov"/>
    <property type="match status" value="1"/>
</dbReference>
<evidence type="ECO:0000256" key="9">
    <source>
        <dbReference type="ARBA" id="ARBA00023031"/>
    </source>
</evidence>
<comment type="function">
    <text evidence="1">Involved in the viral transport within, and between cells.</text>
</comment>
<evidence type="ECO:0000313" key="14">
    <source>
        <dbReference type="EMBL" id="AHM88334.1"/>
    </source>
</evidence>
<name>X2EXU9_9GEMI</name>
<evidence type="ECO:0000256" key="3">
    <source>
        <dbReference type="ARBA" id="ARBA00010512"/>
    </source>
</evidence>
<evidence type="ECO:0000256" key="1">
    <source>
        <dbReference type="ARBA" id="ARBA00002157"/>
    </source>
</evidence>
<keyword evidence="10 13" id="KW-0472">Membrane</keyword>
<dbReference type="GO" id="GO:0016020">
    <property type="term" value="C:membrane"/>
    <property type="evidence" value="ECO:0007669"/>
    <property type="project" value="InterPro"/>
</dbReference>
<evidence type="ECO:0000256" key="7">
    <source>
        <dbReference type="ARBA" id="ARBA00022870"/>
    </source>
</evidence>
<feature type="compositionally biased region" description="Pro residues" evidence="12">
    <location>
        <begin position="93"/>
        <end position="102"/>
    </location>
</feature>
<feature type="region of interest" description="Disordered" evidence="12">
    <location>
        <begin position="82"/>
        <end position="102"/>
    </location>
</feature>
<organism evidence="14">
    <name type="scientific">Maize streak virus</name>
    <dbReference type="NCBI Taxonomy" id="10821"/>
    <lineage>
        <taxon>Viruses</taxon>
        <taxon>Monodnaviria</taxon>
        <taxon>Shotokuvirae</taxon>
        <taxon>Cressdnaviricota</taxon>
        <taxon>Repensiviricetes</taxon>
        <taxon>Geplafuvirales</taxon>
        <taxon>Geminiviridae</taxon>
        <taxon>Mastrevirus</taxon>
        <taxon>Mastrevirus storeyi</taxon>
    </lineage>
</organism>
<keyword evidence="7" id="KW-1043">Host membrane</keyword>
<keyword evidence="9" id="KW-0916">Viral movement protein</keyword>